<gene>
    <name evidence="1" type="ordered locus">PXO_02720</name>
</gene>
<accession>A0A0K0GPQ9</accession>
<dbReference type="EMBL" id="CP000967">
    <property type="protein sequence ID" value="ACD60946.1"/>
    <property type="molecule type" value="Genomic_DNA"/>
</dbReference>
<protein>
    <submittedName>
        <fullName evidence="1">Aconitate hydratase 1</fullName>
    </submittedName>
</protein>
<evidence type="ECO:0000313" key="2">
    <source>
        <dbReference type="Proteomes" id="UP000001740"/>
    </source>
</evidence>
<dbReference type="HOGENOM" id="CLU_3350508_0_0_6"/>
<dbReference type="Proteomes" id="UP000001740">
    <property type="component" value="Chromosome"/>
</dbReference>
<evidence type="ECO:0000313" key="1">
    <source>
        <dbReference type="EMBL" id="ACD60946.1"/>
    </source>
</evidence>
<reference evidence="1 2" key="1">
    <citation type="journal article" date="2008" name="BMC Genomics">
        <title>Genome sequence and rapid evolution of the rice pathogen Xanthomonas oryzae pv. oryzae PXO99A.</title>
        <authorList>
            <person name="Salzberg S.L."/>
            <person name="Sommer D.D."/>
            <person name="Schatz M.C."/>
            <person name="Phillippy A.M."/>
            <person name="Rabinowicz P.D."/>
            <person name="Tsuge S."/>
            <person name="Furutani A."/>
            <person name="Ochiai H."/>
            <person name="Delcher A.L."/>
            <person name="Kelley D."/>
            <person name="Madupu R."/>
            <person name="Puiu D."/>
            <person name="Radune D."/>
            <person name="Shumway M."/>
            <person name="Trapnell C."/>
            <person name="Aparna G."/>
            <person name="Jha G."/>
            <person name="Pandey A."/>
            <person name="Patil P.B."/>
            <person name="Ishihara H."/>
            <person name="Meyer D.F."/>
            <person name="Szurek B."/>
            <person name="Verdier V."/>
            <person name="Koebnik R."/>
            <person name="Dow J.M."/>
            <person name="Ryan R.P."/>
            <person name="Hirata H."/>
            <person name="Tsuyumu S."/>
            <person name="Won Lee S."/>
            <person name="Seo Y.S."/>
            <person name="Sriariyanum M."/>
            <person name="Ronald P.C."/>
            <person name="Sonti R.V."/>
            <person name="Van Sluys M.A."/>
            <person name="Leach J.E."/>
            <person name="White F.F."/>
            <person name="Bogdanove A.J."/>
        </authorList>
    </citation>
    <scope>NUCLEOTIDE SEQUENCE [LARGE SCALE GENOMIC DNA]</scope>
    <source>
        <strain evidence="1 2">PXO99A</strain>
    </source>
</reference>
<dbReference type="AlphaFoldDB" id="A0A0K0GPQ9"/>
<proteinExistence type="predicted"/>
<sequence>MDLASQISDSTTCRPLKRYFDSRFPIPRARFDIASHE</sequence>
<dbReference type="KEGG" id="xop:PXO_02720"/>
<name>A0A0K0GPQ9_XANOP</name>
<organism evidence="1 2">
    <name type="scientific">Xanthomonas oryzae pv. oryzae (strain PXO99A)</name>
    <dbReference type="NCBI Taxonomy" id="360094"/>
    <lineage>
        <taxon>Bacteria</taxon>
        <taxon>Pseudomonadati</taxon>
        <taxon>Pseudomonadota</taxon>
        <taxon>Gammaproteobacteria</taxon>
        <taxon>Lysobacterales</taxon>
        <taxon>Lysobacteraceae</taxon>
        <taxon>Xanthomonas</taxon>
    </lineage>
</organism>